<dbReference type="PANTHER" id="PTHR36832">
    <property type="entry name" value="SLR1174 PROTEIN-RELATED"/>
    <property type="match status" value="1"/>
</dbReference>
<keyword evidence="1" id="KW-1133">Transmembrane helix</keyword>
<dbReference type="PANTHER" id="PTHR36832:SF2">
    <property type="entry name" value="INTEGRAL MEMBRANE PROTEIN"/>
    <property type="match status" value="1"/>
</dbReference>
<reference evidence="2" key="2">
    <citation type="journal article" date="2021" name="PeerJ">
        <title>Extensive microbial diversity within the chicken gut microbiome revealed by metagenomics and culture.</title>
        <authorList>
            <person name="Gilroy R."/>
            <person name="Ravi A."/>
            <person name="Getino M."/>
            <person name="Pursley I."/>
            <person name="Horton D.L."/>
            <person name="Alikhan N.F."/>
            <person name="Baker D."/>
            <person name="Gharbi K."/>
            <person name="Hall N."/>
            <person name="Watson M."/>
            <person name="Adriaenssens E.M."/>
            <person name="Foster-Nyarko E."/>
            <person name="Jarju S."/>
            <person name="Secka A."/>
            <person name="Antonio M."/>
            <person name="Oren A."/>
            <person name="Chaudhuri R.R."/>
            <person name="La Ragione R."/>
            <person name="Hildebrand F."/>
            <person name="Pallen M.J."/>
        </authorList>
    </citation>
    <scope>NUCLEOTIDE SEQUENCE</scope>
    <source>
        <strain evidence="2">CHK199-13235</strain>
    </source>
</reference>
<dbReference type="EMBL" id="DVJP01000054">
    <property type="protein sequence ID" value="HIS76820.1"/>
    <property type="molecule type" value="Genomic_DNA"/>
</dbReference>
<feature type="transmembrane region" description="Helical" evidence="1">
    <location>
        <begin position="104"/>
        <end position="121"/>
    </location>
</feature>
<sequence>MRFVNGLQYRLAALAGLSTQFFWGFMEILLYRAFYKADPAAFPMEFSALVSYIWLQQAFLTLYQSWFFENEIFDAITGGNVAYELCRPMNLYLFWFTRSMANRVAKAALRCLPVLVIAFLLPEPFGMSLPVSLPVFLLSLVTMFLALLLAVSMTMIIYGLTFYTMSPLGLRTIFSSLAEFCSGDLVPLPFVPDGVQKVLEILPFASVQNLPFRIYSGDIAGFEILWGVALQIFWTAGLIALGALIFRNALQRAVVQGG</sequence>
<dbReference type="Pfam" id="PF06182">
    <property type="entry name" value="ABC2_membrane_6"/>
    <property type="match status" value="1"/>
</dbReference>
<dbReference type="Proteomes" id="UP000824002">
    <property type="component" value="Unassembled WGS sequence"/>
</dbReference>
<comment type="caution">
    <text evidence="2">The sequence shown here is derived from an EMBL/GenBank/DDBJ whole genome shotgun (WGS) entry which is preliminary data.</text>
</comment>
<dbReference type="AlphaFoldDB" id="A0A9D1K010"/>
<evidence type="ECO:0000313" key="3">
    <source>
        <dbReference type="Proteomes" id="UP000824002"/>
    </source>
</evidence>
<feature type="transmembrane region" description="Helical" evidence="1">
    <location>
        <begin position="46"/>
        <end position="66"/>
    </location>
</feature>
<protein>
    <submittedName>
        <fullName evidence="2">ABC-2 family transporter protein</fullName>
    </submittedName>
</protein>
<feature type="transmembrane region" description="Helical" evidence="1">
    <location>
        <begin position="133"/>
        <end position="160"/>
    </location>
</feature>
<feature type="transmembrane region" description="Helical" evidence="1">
    <location>
        <begin position="224"/>
        <end position="246"/>
    </location>
</feature>
<gene>
    <name evidence="2" type="ORF">IAB51_08435</name>
</gene>
<evidence type="ECO:0000313" key="2">
    <source>
        <dbReference type="EMBL" id="HIS76820.1"/>
    </source>
</evidence>
<name>A0A9D1K010_9FIRM</name>
<accession>A0A9D1K010</accession>
<organism evidence="2 3">
    <name type="scientific">Candidatus Merdivicinus excrementipullorum</name>
    <dbReference type="NCBI Taxonomy" id="2840867"/>
    <lineage>
        <taxon>Bacteria</taxon>
        <taxon>Bacillati</taxon>
        <taxon>Bacillota</taxon>
        <taxon>Clostridia</taxon>
        <taxon>Eubacteriales</taxon>
        <taxon>Oscillospiraceae</taxon>
        <taxon>Oscillospiraceae incertae sedis</taxon>
        <taxon>Candidatus Merdivicinus</taxon>
    </lineage>
</organism>
<dbReference type="InterPro" id="IPR010390">
    <property type="entry name" value="ABC-2_transporter-like"/>
</dbReference>
<reference evidence="2" key="1">
    <citation type="submission" date="2020-10" db="EMBL/GenBank/DDBJ databases">
        <authorList>
            <person name="Gilroy R."/>
        </authorList>
    </citation>
    <scope>NUCLEOTIDE SEQUENCE</scope>
    <source>
        <strain evidence="2">CHK199-13235</strain>
    </source>
</reference>
<feature type="transmembrane region" description="Helical" evidence="1">
    <location>
        <begin position="12"/>
        <end position="34"/>
    </location>
</feature>
<keyword evidence="1" id="KW-0472">Membrane</keyword>
<keyword evidence="1" id="KW-0812">Transmembrane</keyword>
<proteinExistence type="predicted"/>
<evidence type="ECO:0000256" key="1">
    <source>
        <dbReference type="SAM" id="Phobius"/>
    </source>
</evidence>